<dbReference type="InterPro" id="IPR001044">
    <property type="entry name" value="XPG/Rad2_eukaryotes"/>
</dbReference>
<feature type="compositionally biased region" description="Basic and acidic residues" evidence="10">
    <location>
        <begin position="735"/>
        <end position="745"/>
    </location>
</feature>
<feature type="domain" description="XPG-I" evidence="12">
    <location>
        <begin position="459"/>
        <end position="528"/>
    </location>
</feature>
<feature type="region of interest" description="Disordered" evidence="10">
    <location>
        <begin position="724"/>
        <end position="745"/>
    </location>
</feature>
<evidence type="ECO:0000313" key="14">
    <source>
        <dbReference type="EMBL" id="GMT02927.1"/>
    </source>
</evidence>
<keyword evidence="9" id="KW-0539">Nucleus</keyword>
<dbReference type="Gene3D" id="1.10.150.20">
    <property type="entry name" value="5' to 3' exonuclease, C-terminal subdomain"/>
    <property type="match status" value="1"/>
</dbReference>
<keyword evidence="11" id="KW-0812">Transmembrane</keyword>
<dbReference type="GO" id="GO:0003697">
    <property type="term" value="F:single-stranded DNA binding"/>
    <property type="evidence" value="ECO:0007669"/>
    <property type="project" value="InterPro"/>
</dbReference>
<dbReference type="PRINTS" id="PR00066">
    <property type="entry name" value="XRODRMPGMNTG"/>
</dbReference>
<feature type="compositionally biased region" description="Acidic residues" evidence="10">
    <location>
        <begin position="398"/>
        <end position="411"/>
    </location>
</feature>
<keyword evidence="7" id="KW-0378">Hydrolase</keyword>
<dbReference type="SMART" id="SM00485">
    <property type="entry name" value="XPGN"/>
    <property type="match status" value="1"/>
</dbReference>
<dbReference type="InterPro" id="IPR006086">
    <property type="entry name" value="XPG-I_dom"/>
</dbReference>
<dbReference type="GO" id="GO:0016787">
    <property type="term" value="F:hydrolase activity"/>
    <property type="evidence" value="ECO:0007669"/>
    <property type="project" value="UniProtKB-KW"/>
</dbReference>
<organism evidence="14 15">
    <name type="scientific">Pristionchus entomophagus</name>
    <dbReference type="NCBI Taxonomy" id="358040"/>
    <lineage>
        <taxon>Eukaryota</taxon>
        <taxon>Metazoa</taxon>
        <taxon>Ecdysozoa</taxon>
        <taxon>Nematoda</taxon>
        <taxon>Chromadorea</taxon>
        <taxon>Rhabditida</taxon>
        <taxon>Rhabditina</taxon>
        <taxon>Diplogasteromorpha</taxon>
        <taxon>Diplogasteroidea</taxon>
        <taxon>Neodiplogasteridae</taxon>
        <taxon>Pristionchus</taxon>
    </lineage>
</organism>
<evidence type="ECO:0000259" key="13">
    <source>
        <dbReference type="SMART" id="SM00485"/>
    </source>
</evidence>
<keyword evidence="8" id="KW-0460">Magnesium</keyword>
<dbReference type="CDD" id="cd09868">
    <property type="entry name" value="PIN_XPG_RAD2"/>
    <property type="match status" value="1"/>
</dbReference>
<dbReference type="PANTHER" id="PTHR16171">
    <property type="entry name" value="DNA REPAIR PROTEIN COMPLEMENTING XP-G CELLS-RELATED"/>
    <property type="match status" value="1"/>
</dbReference>
<dbReference type="Pfam" id="PF00867">
    <property type="entry name" value="XPG_I"/>
    <property type="match status" value="1"/>
</dbReference>
<dbReference type="Pfam" id="PF00752">
    <property type="entry name" value="XPG_N"/>
    <property type="match status" value="1"/>
</dbReference>
<name>A0AAV5U8P5_9BILA</name>
<dbReference type="GO" id="GO:0046872">
    <property type="term" value="F:metal ion binding"/>
    <property type="evidence" value="ECO:0007669"/>
    <property type="project" value="UniProtKB-KW"/>
</dbReference>
<keyword evidence="5" id="KW-0479">Metal-binding</keyword>
<evidence type="ECO:0000256" key="7">
    <source>
        <dbReference type="ARBA" id="ARBA00022801"/>
    </source>
</evidence>
<proteinExistence type="inferred from homology"/>
<dbReference type="InterPro" id="IPR006085">
    <property type="entry name" value="XPG_DNA_repair_N"/>
</dbReference>
<keyword evidence="11" id="KW-1133">Transmembrane helix</keyword>
<evidence type="ECO:0000256" key="10">
    <source>
        <dbReference type="SAM" id="MobiDB-lite"/>
    </source>
</evidence>
<evidence type="ECO:0000256" key="3">
    <source>
        <dbReference type="ARBA" id="ARBA00005283"/>
    </source>
</evidence>
<feature type="non-terminal residue" evidence="14">
    <location>
        <position position="1"/>
    </location>
</feature>
<accession>A0AAV5U8P5</accession>
<comment type="caution">
    <text evidence="14">The sequence shown here is derived from an EMBL/GenBank/DDBJ whole genome shotgun (WGS) entry which is preliminary data.</text>
</comment>
<dbReference type="InterPro" id="IPR036279">
    <property type="entry name" value="5-3_exonuclease_C_sf"/>
</dbReference>
<feature type="compositionally biased region" description="Basic and acidic residues" evidence="10">
    <location>
        <begin position="327"/>
        <end position="341"/>
    </location>
</feature>
<feature type="region of interest" description="Disordered" evidence="10">
    <location>
        <begin position="376"/>
        <end position="442"/>
    </location>
</feature>
<dbReference type="SMART" id="SM00484">
    <property type="entry name" value="XPGI"/>
    <property type="match status" value="1"/>
</dbReference>
<gene>
    <name evidence="14" type="ORF">PENTCL1PPCAC_25101</name>
</gene>
<evidence type="ECO:0008006" key="16">
    <source>
        <dbReference type="Google" id="ProtNLM"/>
    </source>
</evidence>
<feature type="region of interest" description="Disordered" evidence="10">
    <location>
        <begin position="326"/>
        <end position="345"/>
    </location>
</feature>
<feature type="region of interest" description="Disordered" evidence="10">
    <location>
        <begin position="173"/>
        <end position="212"/>
    </location>
</feature>
<feature type="non-terminal residue" evidence="14">
    <location>
        <position position="745"/>
    </location>
</feature>
<dbReference type="InterPro" id="IPR008918">
    <property type="entry name" value="HhH2"/>
</dbReference>
<dbReference type="SUPFAM" id="SSF47807">
    <property type="entry name" value="5' to 3' exonuclease, C-terminal subdomain"/>
    <property type="match status" value="1"/>
</dbReference>
<comment type="similarity">
    <text evidence="3">Belongs to the XPG/RAD2 endonuclease family. XPG subfamily.</text>
</comment>
<dbReference type="EMBL" id="BTSX01000006">
    <property type="protein sequence ID" value="GMT02927.1"/>
    <property type="molecule type" value="Genomic_DNA"/>
</dbReference>
<dbReference type="Gene3D" id="3.40.50.1010">
    <property type="entry name" value="5'-nuclease"/>
    <property type="match status" value="2"/>
</dbReference>
<dbReference type="InterPro" id="IPR006084">
    <property type="entry name" value="XPG/Rad2"/>
</dbReference>
<dbReference type="SUPFAM" id="SSF88723">
    <property type="entry name" value="PIN domain-like"/>
    <property type="match status" value="1"/>
</dbReference>
<evidence type="ECO:0000256" key="5">
    <source>
        <dbReference type="ARBA" id="ARBA00022723"/>
    </source>
</evidence>
<reference evidence="14" key="1">
    <citation type="submission" date="2023-10" db="EMBL/GenBank/DDBJ databases">
        <title>Genome assembly of Pristionchus species.</title>
        <authorList>
            <person name="Yoshida K."/>
            <person name="Sommer R.J."/>
        </authorList>
    </citation>
    <scope>NUCLEOTIDE SEQUENCE</scope>
    <source>
        <strain evidence="14">RS0144</strain>
    </source>
</reference>
<evidence type="ECO:0000256" key="4">
    <source>
        <dbReference type="ARBA" id="ARBA00022722"/>
    </source>
</evidence>
<feature type="domain" description="XPG N-terminal" evidence="13">
    <location>
        <begin position="29"/>
        <end position="113"/>
    </location>
</feature>
<protein>
    <recommendedName>
        <fullName evidence="16">XPG-I domain-containing protein</fullName>
    </recommendedName>
</protein>
<feature type="compositionally biased region" description="Acidic residues" evidence="10">
    <location>
        <begin position="178"/>
        <end position="197"/>
    </location>
</feature>
<evidence type="ECO:0000256" key="1">
    <source>
        <dbReference type="ARBA" id="ARBA00001946"/>
    </source>
</evidence>
<feature type="transmembrane region" description="Helical" evidence="11">
    <location>
        <begin position="30"/>
        <end position="54"/>
    </location>
</feature>
<evidence type="ECO:0000256" key="6">
    <source>
        <dbReference type="ARBA" id="ARBA00022759"/>
    </source>
</evidence>
<dbReference type="InterPro" id="IPR029060">
    <property type="entry name" value="PIN-like_dom_sf"/>
</dbReference>
<evidence type="ECO:0000256" key="8">
    <source>
        <dbReference type="ARBA" id="ARBA00022842"/>
    </source>
</evidence>
<dbReference type="AlphaFoldDB" id="A0AAV5U8P5"/>
<evidence type="ECO:0000256" key="2">
    <source>
        <dbReference type="ARBA" id="ARBA00004123"/>
    </source>
</evidence>
<sequence>VQYTWEYTDFGLFWKLHQRKSRWRSWKGSGLLLVCWFFCWSSLISLSDVSIWLYQAQLGFSPDSPSPHVHLLVRRLSKLIFYKIRPVFVFDGPAVPAFKHRVLEERAMRRHADEMVMNKETMKHLEDLAKNEHEPAAAMQKALAALRSPQKGRRRDEEERMFQLPCISREVVNLADSSEGEEPEEEEEVEGNEEEVEGERPSASSVLVEGEEESIMDDVMALAARRETLRAQRLLPHQVPRDSESFSSFQLQRLLGRSRLNERIDELKKGREGERVVMLSREGRKREHRIEWDEGDEECRVVEEKKAAPPRREFPTEGRVALSLEYMSEKRGEEDQRRKRDEEEDVERAIQLSLADRGVIPARGEWMSKSGLIEEVQRNRHGMGRRESSSSSSSDSEMTIDDVSKEEEEEAGPSTGWTGPALEGEEAGGGAPSMMTSSLQEREQRLGGAAYRELQEVLSACGFPWIEAPGEAEAQCVWLQKEGLVDAVVSDDSDCFAFGVGRLVRHMFSRDKQIEYYEGEEVERQLGLTRWDTISIAMLSGGDYTAGIKGVGVVSALEMLAQFTEERRGEEQEETLARLRRIEEWLLREKREEMKESAERRRLRTAVERTAHKEEIRGVASSSILAAYASPLVDESREALRWRQVKIDRLKAILWQKLKWNEEKVEKTIIDAFTRWNDFMAGQSSYQMHLSSFFVREAAAGEKRKQLGKRVDAALQMIREKREALPAHLRASPVDGKEKEKKEEE</sequence>
<evidence type="ECO:0000256" key="9">
    <source>
        <dbReference type="ARBA" id="ARBA00023242"/>
    </source>
</evidence>
<evidence type="ECO:0000259" key="12">
    <source>
        <dbReference type="SMART" id="SM00484"/>
    </source>
</evidence>
<keyword evidence="4" id="KW-0540">Nuclease</keyword>
<dbReference type="PRINTS" id="PR00853">
    <property type="entry name" value="XPGRADSUPER"/>
</dbReference>
<keyword evidence="11" id="KW-0472">Membrane</keyword>
<dbReference type="GO" id="GO:0005634">
    <property type="term" value="C:nucleus"/>
    <property type="evidence" value="ECO:0007669"/>
    <property type="project" value="UniProtKB-SubCell"/>
</dbReference>
<dbReference type="SMART" id="SM00279">
    <property type="entry name" value="HhH2"/>
    <property type="match status" value="1"/>
</dbReference>
<comment type="cofactor">
    <cofactor evidence="1">
        <name>Mg(2+)</name>
        <dbReference type="ChEBI" id="CHEBI:18420"/>
    </cofactor>
</comment>
<keyword evidence="6" id="KW-0255">Endonuclease</keyword>
<comment type="subcellular location">
    <subcellularLocation>
        <location evidence="2">Nucleus</location>
    </subcellularLocation>
</comment>
<dbReference type="Proteomes" id="UP001432027">
    <property type="component" value="Unassembled WGS sequence"/>
</dbReference>
<evidence type="ECO:0000313" key="15">
    <source>
        <dbReference type="Proteomes" id="UP001432027"/>
    </source>
</evidence>
<dbReference type="GO" id="GO:0006289">
    <property type="term" value="P:nucleotide-excision repair"/>
    <property type="evidence" value="ECO:0007669"/>
    <property type="project" value="InterPro"/>
</dbReference>
<dbReference type="GO" id="GO:0004520">
    <property type="term" value="F:DNA endonuclease activity"/>
    <property type="evidence" value="ECO:0007669"/>
    <property type="project" value="TreeGrafter"/>
</dbReference>
<keyword evidence="15" id="KW-1185">Reference proteome</keyword>
<dbReference type="PANTHER" id="PTHR16171:SF7">
    <property type="entry name" value="DNA REPAIR PROTEIN RAD2"/>
    <property type="match status" value="1"/>
</dbReference>
<evidence type="ECO:0000256" key="11">
    <source>
        <dbReference type="SAM" id="Phobius"/>
    </source>
</evidence>